<reference evidence="2 3" key="1">
    <citation type="submission" date="2023-08" db="EMBL/GenBank/DDBJ databases">
        <title>Pseudoalteromonas haloplanktis LL1 genome.</title>
        <authorList>
            <person name="Wu S."/>
        </authorList>
    </citation>
    <scope>NUCLEOTIDE SEQUENCE [LARGE SCALE GENOMIC DNA]</scope>
    <source>
        <strain evidence="2 3">LL1</strain>
    </source>
</reference>
<dbReference type="EMBL" id="JAVIFY010000005">
    <property type="protein sequence ID" value="MDQ9091746.1"/>
    <property type="molecule type" value="Genomic_DNA"/>
</dbReference>
<feature type="transmembrane region" description="Helical" evidence="1">
    <location>
        <begin position="141"/>
        <end position="168"/>
    </location>
</feature>
<gene>
    <name evidence="2" type="ORF">RC083_09095</name>
</gene>
<feature type="transmembrane region" description="Helical" evidence="1">
    <location>
        <begin position="384"/>
        <end position="405"/>
    </location>
</feature>
<organism evidence="2 3">
    <name type="scientific">Pseudoalteromonas haloplanktis</name>
    <name type="common">Alteromonas haloplanktis</name>
    <dbReference type="NCBI Taxonomy" id="228"/>
    <lineage>
        <taxon>Bacteria</taxon>
        <taxon>Pseudomonadati</taxon>
        <taxon>Pseudomonadota</taxon>
        <taxon>Gammaproteobacteria</taxon>
        <taxon>Alteromonadales</taxon>
        <taxon>Pseudoalteromonadaceae</taxon>
        <taxon>Pseudoalteromonas</taxon>
    </lineage>
</organism>
<feature type="transmembrane region" description="Helical" evidence="1">
    <location>
        <begin position="189"/>
        <end position="214"/>
    </location>
</feature>
<sequence>MKPRFRQSMSWLHTWSGFAFAWLLFFIFVTGTVGYFENEIDRWMKPEIAIVNEPIDDLTILKTAQQQLTTHASDGAQWYISYPSARDPYIDISWLQPANKETGTRRQWHEKNLAPSSGELITTRETSGGETLYRLHYNLHYVPIFVGYLVTSLATMLMLIGLVTGVIIHKKIFIEFFTFRANKGLRSWLDIHNIFSVLPLPFHLMITYSGLILLMGVSFAPVVDATYGEGQKMHRQLYDETQAENTTTQFIALPAANLSLETALIDAKSRFKDQAVSYLGLVDRNTEQPGFEVWFDAQQGIEFATLITYRAVGGQVQIEQATGKKYSAAEVYDVLEHLHEGLFADIYLRWLYFLSGLLGAGMIATGMIIWVQKRKKQQSRFINVIDKLNAAVVVGLPIAIAAYFWANRLLPIEMASRAHWEMHSLFIVFALCCCFCLARVAEKAWQNMLWLAAAAYALIPLVNMLTTKHSMLASLHNNDWLMLGFDLTMLLFAGGFAVAAVVLQKRSGIDAFNPLIKQTVKGV</sequence>
<comment type="caution">
    <text evidence="2">The sequence shown here is derived from an EMBL/GenBank/DDBJ whole genome shotgun (WGS) entry which is preliminary data.</text>
</comment>
<keyword evidence="1" id="KW-0812">Transmembrane</keyword>
<evidence type="ECO:0000313" key="2">
    <source>
        <dbReference type="EMBL" id="MDQ9091746.1"/>
    </source>
</evidence>
<dbReference type="PANTHER" id="PTHR34219">
    <property type="entry name" value="IRON-REGULATED INNER MEMBRANE PROTEIN-RELATED"/>
    <property type="match status" value="1"/>
</dbReference>
<accession>A0ABU1BB82</accession>
<proteinExistence type="predicted"/>
<keyword evidence="1" id="KW-0472">Membrane</keyword>
<feature type="transmembrane region" description="Helical" evidence="1">
    <location>
        <begin position="448"/>
        <end position="465"/>
    </location>
</feature>
<dbReference type="InterPro" id="IPR005625">
    <property type="entry name" value="PepSY-ass_TM"/>
</dbReference>
<dbReference type="Proteomes" id="UP001226574">
    <property type="component" value="Unassembled WGS sequence"/>
</dbReference>
<dbReference type="PANTHER" id="PTHR34219:SF4">
    <property type="entry name" value="PEPSY DOMAIN-CONTAINING PROTEIN"/>
    <property type="match status" value="1"/>
</dbReference>
<keyword evidence="1" id="KW-1133">Transmembrane helix</keyword>
<keyword evidence="3" id="KW-1185">Reference proteome</keyword>
<evidence type="ECO:0000256" key="1">
    <source>
        <dbReference type="SAM" id="Phobius"/>
    </source>
</evidence>
<evidence type="ECO:0000313" key="3">
    <source>
        <dbReference type="Proteomes" id="UP001226574"/>
    </source>
</evidence>
<feature type="transmembrane region" description="Helical" evidence="1">
    <location>
        <begin position="480"/>
        <end position="503"/>
    </location>
</feature>
<name>A0ABU1BB82_PSEHA</name>
<feature type="transmembrane region" description="Helical" evidence="1">
    <location>
        <begin position="350"/>
        <end position="372"/>
    </location>
</feature>
<feature type="transmembrane region" description="Helical" evidence="1">
    <location>
        <begin position="12"/>
        <end position="36"/>
    </location>
</feature>
<dbReference type="Pfam" id="PF03929">
    <property type="entry name" value="PepSY_TM"/>
    <property type="match status" value="1"/>
</dbReference>
<dbReference type="RefSeq" id="WP_309038893.1">
    <property type="nucleotide sequence ID" value="NZ_JAVIFY010000005.1"/>
</dbReference>
<feature type="transmembrane region" description="Helical" evidence="1">
    <location>
        <begin position="425"/>
        <end position="441"/>
    </location>
</feature>
<protein>
    <submittedName>
        <fullName evidence="2">PepSY-associated TM helix domain-containing protein</fullName>
    </submittedName>
</protein>